<evidence type="ECO:0000313" key="4">
    <source>
        <dbReference type="Proteomes" id="UP000190037"/>
    </source>
</evidence>
<accession>A0A1T3NLS8</accession>
<evidence type="ECO:0000313" key="3">
    <source>
        <dbReference type="EMBL" id="OPC77638.1"/>
    </source>
</evidence>
<name>A0A1T3NLS8_9ACTN</name>
<dbReference type="PANTHER" id="PTHR10824">
    <property type="entry name" value="ACYL-COENZYME A THIOESTERASE-RELATED"/>
    <property type="match status" value="1"/>
</dbReference>
<dbReference type="OrthoDB" id="4819815at2"/>
<dbReference type="Pfam" id="PF08840">
    <property type="entry name" value="BAAT_C"/>
    <property type="match status" value="1"/>
</dbReference>
<dbReference type="PANTHER" id="PTHR10824:SF4">
    <property type="entry name" value="ACYL-COENZYME A THIOESTERASE 1-LIKE"/>
    <property type="match status" value="1"/>
</dbReference>
<dbReference type="Proteomes" id="UP000190037">
    <property type="component" value="Unassembled WGS sequence"/>
</dbReference>
<dbReference type="InterPro" id="IPR029058">
    <property type="entry name" value="AB_hydrolase_fold"/>
</dbReference>
<keyword evidence="4" id="KW-1185">Reference proteome</keyword>
<dbReference type="GO" id="GO:0006637">
    <property type="term" value="P:acyl-CoA metabolic process"/>
    <property type="evidence" value="ECO:0007669"/>
    <property type="project" value="TreeGrafter"/>
</dbReference>
<protein>
    <recommendedName>
        <fullName evidence="2">BAAT/Acyl-CoA thioester hydrolase C-terminal domain-containing protein</fullName>
    </recommendedName>
</protein>
<dbReference type="AlphaFoldDB" id="A0A1T3NLS8"/>
<gene>
    <name evidence="3" type="ORF">B4N89_42895</name>
</gene>
<dbReference type="Gene3D" id="3.40.50.1820">
    <property type="entry name" value="alpha/beta hydrolase"/>
    <property type="match status" value="1"/>
</dbReference>
<dbReference type="GO" id="GO:0047617">
    <property type="term" value="F:fatty acyl-CoA hydrolase activity"/>
    <property type="evidence" value="ECO:0007669"/>
    <property type="project" value="TreeGrafter"/>
</dbReference>
<dbReference type="EMBL" id="MWQN01000004">
    <property type="protein sequence ID" value="OPC77638.1"/>
    <property type="molecule type" value="Genomic_DNA"/>
</dbReference>
<dbReference type="SUPFAM" id="SSF53474">
    <property type="entry name" value="alpha/beta-Hydrolases"/>
    <property type="match status" value="1"/>
</dbReference>
<proteinExistence type="predicted"/>
<sequence length="329" mass="34999">MVEYESAVPWEGFLAEPIGGPAAAGVLVLSGSSGRIERERCRLFARAGATAMSIRWFGGPGQPSGIREVALETFVAAIALLRERGSERVGVLGVSKGAEAALLVSTVSDCADAVIALAPTSVVWAAVGSGRNRRERPCRSGWTWQGRPLPFVPYDESWQPTEPEGAPVSVLGWYERSLAAHPDRLAAATIPVDRTTADLVLIAGGADRMWPSTRFAHELADRYAATGREAALISRPDAGHRTVFPGEVPPPPSTRFDHGGTPEADAELGAAAWPTVRATILGSRPPAGKAGTKRIGRSPSHSQWCGVGEVRARRGNSVVWSPRVSRRYV</sequence>
<feature type="domain" description="BAAT/Acyl-CoA thioester hydrolase C-terminal" evidence="2">
    <location>
        <begin position="70"/>
        <end position="273"/>
    </location>
</feature>
<evidence type="ECO:0000256" key="1">
    <source>
        <dbReference type="SAM" id="MobiDB-lite"/>
    </source>
</evidence>
<organism evidence="3 4">
    <name type="scientific">Embleya scabrispora</name>
    <dbReference type="NCBI Taxonomy" id="159449"/>
    <lineage>
        <taxon>Bacteria</taxon>
        <taxon>Bacillati</taxon>
        <taxon>Actinomycetota</taxon>
        <taxon>Actinomycetes</taxon>
        <taxon>Kitasatosporales</taxon>
        <taxon>Streptomycetaceae</taxon>
        <taxon>Embleya</taxon>
    </lineage>
</organism>
<comment type="caution">
    <text evidence="3">The sequence shown here is derived from an EMBL/GenBank/DDBJ whole genome shotgun (WGS) entry which is preliminary data.</text>
</comment>
<dbReference type="STRING" id="159449.B4N89_42895"/>
<dbReference type="GO" id="GO:0006631">
    <property type="term" value="P:fatty acid metabolic process"/>
    <property type="evidence" value="ECO:0007669"/>
    <property type="project" value="TreeGrafter"/>
</dbReference>
<feature type="region of interest" description="Disordered" evidence="1">
    <location>
        <begin position="282"/>
        <end position="303"/>
    </location>
</feature>
<dbReference type="InterPro" id="IPR014940">
    <property type="entry name" value="BAAT_C"/>
</dbReference>
<reference evidence="3 4" key="1">
    <citation type="submission" date="2017-03" db="EMBL/GenBank/DDBJ databases">
        <title>Draft genome sequence of Streptomyces scabrisporus NF3, endophyte isolated from Amphipterygium adstringens.</title>
        <authorList>
            <person name="Vazquez M."/>
            <person name="Ceapa C.D."/>
            <person name="Rodriguez Luna D."/>
            <person name="Sanchez Esquivel S."/>
        </authorList>
    </citation>
    <scope>NUCLEOTIDE SEQUENCE [LARGE SCALE GENOMIC DNA]</scope>
    <source>
        <strain evidence="3 4">NF3</strain>
    </source>
</reference>
<evidence type="ECO:0000259" key="2">
    <source>
        <dbReference type="Pfam" id="PF08840"/>
    </source>
</evidence>